<name>A0A2W5UXB0_9BACT</name>
<evidence type="ECO:0000256" key="1">
    <source>
        <dbReference type="ARBA" id="ARBA00005189"/>
    </source>
</evidence>
<evidence type="ECO:0000313" key="6">
    <source>
        <dbReference type="Proteomes" id="UP000249061"/>
    </source>
</evidence>
<dbReference type="GO" id="GO:0003841">
    <property type="term" value="F:1-acylglycerol-3-phosphate O-acyltransferase activity"/>
    <property type="evidence" value="ECO:0007669"/>
    <property type="project" value="TreeGrafter"/>
</dbReference>
<dbReference type="Proteomes" id="UP000249061">
    <property type="component" value="Unassembled WGS sequence"/>
</dbReference>
<gene>
    <name evidence="5" type="ORF">DI536_25750</name>
</gene>
<reference evidence="5 6" key="1">
    <citation type="submission" date="2017-08" db="EMBL/GenBank/DDBJ databases">
        <title>Infants hospitalized years apart are colonized by the same room-sourced microbial strains.</title>
        <authorList>
            <person name="Brooks B."/>
            <person name="Olm M.R."/>
            <person name="Firek B.A."/>
            <person name="Baker R."/>
            <person name="Thomas B.C."/>
            <person name="Morowitz M.J."/>
            <person name="Banfield J.F."/>
        </authorList>
    </citation>
    <scope>NUCLEOTIDE SEQUENCE [LARGE SCALE GENOMIC DNA]</scope>
    <source>
        <strain evidence="5">S2_003_000_R2_14</strain>
    </source>
</reference>
<comment type="pathway">
    <text evidence="1">Lipid metabolism.</text>
</comment>
<keyword evidence="3 5" id="KW-0012">Acyltransferase</keyword>
<dbReference type="PANTHER" id="PTHR10434:SF11">
    <property type="entry name" value="1-ACYL-SN-GLYCEROL-3-PHOSPHATE ACYLTRANSFERASE"/>
    <property type="match status" value="1"/>
</dbReference>
<feature type="domain" description="Phospholipid/glycerol acyltransferase" evidence="4">
    <location>
        <begin position="42"/>
        <end position="158"/>
    </location>
</feature>
<dbReference type="Pfam" id="PF01553">
    <property type="entry name" value="Acyltransferase"/>
    <property type="match status" value="1"/>
</dbReference>
<evidence type="ECO:0000256" key="2">
    <source>
        <dbReference type="ARBA" id="ARBA00022679"/>
    </source>
</evidence>
<dbReference type="GO" id="GO:0005886">
    <property type="term" value="C:plasma membrane"/>
    <property type="evidence" value="ECO:0007669"/>
    <property type="project" value="TreeGrafter"/>
</dbReference>
<keyword evidence="2 5" id="KW-0808">Transferase</keyword>
<protein>
    <submittedName>
        <fullName evidence="5">Acyltransferase</fullName>
    </submittedName>
</protein>
<dbReference type="CDD" id="cd06551">
    <property type="entry name" value="LPLAT"/>
    <property type="match status" value="1"/>
</dbReference>
<accession>A0A2W5UXB0</accession>
<proteinExistence type="predicted"/>
<dbReference type="SUPFAM" id="SSF69593">
    <property type="entry name" value="Glycerol-3-phosphate (1)-acyltransferase"/>
    <property type="match status" value="1"/>
</dbReference>
<comment type="caution">
    <text evidence="5">The sequence shown here is derived from an EMBL/GenBank/DDBJ whole genome shotgun (WGS) entry which is preliminary data.</text>
</comment>
<dbReference type="AlphaFoldDB" id="A0A2W5UXB0"/>
<dbReference type="InterPro" id="IPR002123">
    <property type="entry name" value="Plipid/glycerol_acylTrfase"/>
</dbReference>
<sequence>MIPAAKQPFFTWALDHYVHWKLRSNFRGLWCHGALPEGDEPLLMYANHTSFWDGFAAHALSRAHQRDGYALMEEHNLARYPFLRRIGAFSIRRGEARSARESLKYAAKLLARPRALVCVFPQGTLAPRATPPLQLERGVELLARMTGVRCVPVAMHFGFFEHEYPDVVLHVGAAHAPEPLENMTLRLDALVLAQSKLTTCTDLTPLLNGRRSVAERWDAARRLT</sequence>
<dbReference type="EMBL" id="QFQP01000027">
    <property type="protein sequence ID" value="PZR08044.1"/>
    <property type="molecule type" value="Genomic_DNA"/>
</dbReference>
<dbReference type="SMART" id="SM00563">
    <property type="entry name" value="PlsC"/>
    <property type="match status" value="1"/>
</dbReference>
<dbReference type="PANTHER" id="PTHR10434">
    <property type="entry name" value="1-ACYL-SN-GLYCEROL-3-PHOSPHATE ACYLTRANSFERASE"/>
    <property type="match status" value="1"/>
</dbReference>
<evidence type="ECO:0000256" key="3">
    <source>
        <dbReference type="ARBA" id="ARBA00023315"/>
    </source>
</evidence>
<evidence type="ECO:0000313" key="5">
    <source>
        <dbReference type="EMBL" id="PZR08044.1"/>
    </source>
</evidence>
<evidence type="ECO:0000259" key="4">
    <source>
        <dbReference type="SMART" id="SM00563"/>
    </source>
</evidence>
<organism evidence="5 6">
    <name type="scientific">Archangium gephyra</name>
    <dbReference type="NCBI Taxonomy" id="48"/>
    <lineage>
        <taxon>Bacteria</taxon>
        <taxon>Pseudomonadati</taxon>
        <taxon>Myxococcota</taxon>
        <taxon>Myxococcia</taxon>
        <taxon>Myxococcales</taxon>
        <taxon>Cystobacterineae</taxon>
        <taxon>Archangiaceae</taxon>
        <taxon>Archangium</taxon>
    </lineage>
</organism>
<dbReference type="GO" id="GO:0006654">
    <property type="term" value="P:phosphatidic acid biosynthetic process"/>
    <property type="evidence" value="ECO:0007669"/>
    <property type="project" value="TreeGrafter"/>
</dbReference>